<name>A0ABW4YX05_9HYPH</name>
<comment type="caution">
    <text evidence="5">The sequence shown here is derived from an EMBL/GenBank/DDBJ whole genome shotgun (WGS) entry which is preliminary data.</text>
</comment>
<dbReference type="InterPro" id="IPR015657">
    <property type="entry name" value="Aminobutyraldehyde_DH"/>
</dbReference>
<keyword evidence="1 3" id="KW-0560">Oxidoreductase</keyword>
<protein>
    <submittedName>
        <fullName evidence="5">Gamma-aminobutyraldehyde dehydrogenase</fullName>
    </submittedName>
</protein>
<accession>A0ABW4YX05</accession>
<dbReference type="InterPro" id="IPR016163">
    <property type="entry name" value="Ald_DH_C"/>
</dbReference>
<dbReference type="CDD" id="cd07092">
    <property type="entry name" value="ALDH_ABALDH-YdcW"/>
    <property type="match status" value="1"/>
</dbReference>
<evidence type="ECO:0000313" key="5">
    <source>
        <dbReference type="EMBL" id="MFD2140840.1"/>
    </source>
</evidence>
<dbReference type="Proteomes" id="UP001597299">
    <property type="component" value="Unassembled WGS sequence"/>
</dbReference>
<evidence type="ECO:0000256" key="2">
    <source>
        <dbReference type="PROSITE-ProRule" id="PRU10007"/>
    </source>
</evidence>
<organism evidence="5 6">
    <name type="scientific">Ancylobacter oerskovii</name>
    <dbReference type="NCBI Taxonomy" id="459519"/>
    <lineage>
        <taxon>Bacteria</taxon>
        <taxon>Pseudomonadati</taxon>
        <taxon>Pseudomonadota</taxon>
        <taxon>Alphaproteobacteria</taxon>
        <taxon>Hyphomicrobiales</taxon>
        <taxon>Xanthobacteraceae</taxon>
        <taxon>Ancylobacter</taxon>
    </lineage>
</organism>
<dbReference type="InterPro" id="IPR015590">
    <property type="entry name" value="Aldehyde_DH_dom"/>
</dbReference>
<evidence type="ECO:0000313" key="6">
    <source>
        <dbReference type="Proteomes" id="UP001597299"/>
    </source>
</evidence>
<dbReference type="PROSITE" id="PS00687">
    <property type="entry name" value="ALDEHYDE_DEHYDR_GLU"/>
    <property type="match status" value="1"/>
</dbReference>
<feature type="domain" description="Aldehyde dehydrogenase" evidence="4">
    <location>
        <begin position="23"/>
        <end position="474"/>
    </location>
</feature>
<gene>
    <name evidence="5" type="ORF">ACFSNC_10545</name>
</gene>
<dbReference type="RefSeq" id="WP_213350600.1">
    <property type="nucleotide sequence ID" value="NZ_JAHBGB010000002.1"/>
</dbReference>
<comment type="similarity">
    <text evidence="3">Belongs to the aldehyde dehydrogenase family.</text>
</comment>
<dbReference type="EMBL" id="JBHUHD010000001">
    <property type="protein sequence ID" value="MFD2140840.1"/>
    <property type="molecule type" value="Genomic_DNA"/>
</dbReference>
<evidence type="ECO:0000256" key="3">
    <source>
        <dbReference type="RuleBase" id="RU003345"/>
    </source>
</evidence>
<sequence length="479" mass="51130">MTATLDTEMLIGATFAAGTEAPETVLNPKTEETLVELPEASADQIDAAVNAADKAFAGWARTTPAERSYLLLKLADRIEAEAESFATLEALNCGKPRHAVLRDEIPGVVDCFRFFAGAVRTQHGMVAGEYLAGHTSMIRRDPIGVVASIAPWNYPLMMAAWKLAPALAGGNTVVIKPSEQTPLTALKLARLIADIFPEGVVNVVVGRGESVGNALINHPKVAMVSLTGDIATGKKVLTAAARSVKRTHLELGGKAPVIVFDDADIAEVVEGVKAFGYYNAGQDCTAACRIYAADRIYDRLVADLASAVSGLKFASPNDEENDIGPLISARQRARVASFVERASEVGHIEIATGGKLAPGKGFFYEPTVVAGALQSDEIVRREVFGPVVSVTRFKEVEDAVAWANDSDYGLASSVWTKDISRGMATAARLQYGCTWVNCHFMLVSEMPHGGLKQSGYGKDLSAYALEDYTVVRHVMVKNG</sequence>
<dbReference type="InterPro" id="IPR029510">
    <property type="entry name" value="Ald_DH_CS_GLU"/>
</dbReference>
<dbReference type="SUPFAM" id="SSF53720">
    <property type="entry name" value="ALDH-like"/>
    <property type="match status" value="1"/>
</dbReference>
<dbReference type="Gene3D" id="3.40.309.10">
    <property type="entry name" value="Aldehyde Dehydrogenase, Chain A, domain 2"/>
    <property type="match status" value="1"/>
</dbReference>
<keyword evidence="6" id="KW-1185">Reference proteome</keyword>
<proteinExistence type="inferred from homology"/>
<dbReference type="NCBIfam" id="NF010000">
    <property type="entry name" value="PRK13473.1"/>
    <property type="match status" value="1"/>
</dbReference>
<dbReference type="Gene3D" id="3.40.605.10">
    <property type="entry name" value="Aldehyde Dehydrogenase, Chain A, domain 1"/>
    <property type="match status" value="1"/>
</dbReference>
<dbReference type="Pfam" id="PF00171">
    <property type="entry name" value="Aldedh"/>
    <property type="match status" value="1"/>
</dbReference>
<dbReference type="InterPro" id="IPR016161">
    <property type="entry name" value="Ald_DH/histidinol_DH"/>
</dbReference>
<reference evidence="6" key="1">
    <citation type="journal article" date="2019" name="Int. J. Syst. Evol. Microbiol.">
        <title>The Global Catalogue of Microorganisms (GCM) 10K type strain sequencing project: providing services to taxonomists for standard genome sequencing and annotation.</title>
        <authorList>
            <consortium name="The Broad Institute Genomics Platform"/>
            <consortium name="The Broad Institute Genome Sequencing Center for Infectious Disease"/>
            <person name="Wu L."/>
            <person name="Ma J."/>
        </authorList>
    </citation>
    <scope>NUCLEOTIDE SEQUENCE [LARGE SCALE GENOMIC DNA]</scope>
    <source>
        <strain evidence="6">CCM 7435</strain>
    </source>
</reference>
<evidence type="ECO:0000259" key="4">
    <source>
        <dbReference type="Pfam" id="PF00171"/>
    </source>
</evidence>
<dbReference type="InterPro" id="IPR016162">
    <property type="entry name" value="Ald_DH_N"/>
</dbReference>
<dbReference type="PANTHER" id="PTHR11699">
    <property type="entry name" value="ALDEHYDE DEHYDROGENASE-RELATED"/>
    <property type="match status" value="1"/>
</dbReference>
<feature type="active site" evidence="2">
    <location>
        <position position="250"/>
    </location>
</feature>
<evidence type="ECO:0000256" key="1">
    <source>
        <dbReference type="ARBA" id="ARBA00023002"/>
    </source>
</evidence>